<dbReference type="Ensembl" id="ENSPMET00000021205.1">
    <property type="protein sequence ID" value="ENSPMEP00000029808.1"/>
    <property type="gene ID" value="ENSPMEG00000015812.1"/>
</dbReference>
<dbReference type="PANTHER" id="PTHR31635:SF196">
    <property type="entry name" value="REVERSE TRANSCRIPTASE DOMAIN-CONTAINING PROTEIN-RELATED"/>
    <property type="match status" value="1"/>
</dbReference>
<dbReference type="STRING" id="48701.ENSPMEP00000029808"/>
<dbReference type="InterPro" id="IPR000477">
    <property type="entry name" value="RT_dom"/>
</dbReference>
<reference evidence="2" key="2">
    <citation type="submission" date="2025-09" db="UniProtKB">
        <authorList>
            <consortium name="Ensembl"/>
        </authorList>
    </citation>
    <scope>IDENTIFICATION</scope>
</reference>
<protein>
    <recommendedName>
        <fullName evidence="1">Reverse transcriptase domain-containing protein</fullName>
    </recommendedName>
</protein>
<evidence type="ECO:0000313" key="2">
    <source>
        <dbReference type="Ensembl" id="ENSPMEP00000029808.1"/>
    </source>
</evidence>
<reference evidence="2" key="1">
    <citation type="submission" date="2025-08" db="UniProtKB">
        <authorList>
            <consortium name="Ensembl"/>
        </authorList>
    </citation>
    <scope>IDENTIFICATION</scope>
</reference>
<dbReference type="AlphaFoldDB" id="A0A3B3YRK6"/>
<keyword evidence="3" id="KW-1185">Reference proteome</keyword>
<organism evidence="2 3">
    <name type="scientific">Poecilia mexicana</name>
    <dbReference type="NCBI Taxonomy" id="48701"/>
    <lineage>
        <taxon>Eukaryota</taxon>
        <taxon>Metazoa</taxon>
        <taxon>Chordata</taxon>
        <taxon>Craniata</taxon>
        <taxon>Vertebrata</taxon>
        <taxon>Euteleostomi</taxon>
        <taxon>Actinopterygii</taxon>
        <taxon>Neopterygii</taxon>
        <taxon>Teleostei</taxon>
        <taxon>Neoteleostei</taxon>
        <taxon>Acanthomorphata</taxon>
        <taxon>Ovalentaria</taxon>
        <taxon>Atherinomorphae</taxon>
        <taxon>Cyprinodontiformes</taxon>
        <taxon>Poeciliidae</taxon>
        <taxon>Poeciliinae</taxon>
        <taxon>Poecilia</taxon>
    </lineage>
</organism>
<accession>A0A3B3YRK6</accession>
<dbReference type="PANTHER" id="PTHR31635">
    <property type="entry name" value="REVERSE TRANSCRIPTASE DOMAIN-CONTAINING PROTEIN-RELATED"/>
    <property type="match status" value="1"/>
</dbReference>
<dbReference type="Pfam" id="PF00078">
    <property type="entry name" value="RVT_1"/>
    <property type="match status" value="1"/>
</dbReference>
<proteinExistence type="predicted"/>
<sequence>GGLTPKLLKAGVRQGCPLSPLLFIMTMEPLASAIRQNKLIKGIIPPGYYGRDIKLTMYMDDLTLLLVDNAAIKESLKVCDKFTIVSGLKINKSKSEANWGLIEQNNAIKVLGVQIGEDMGVKNWETKWSKIQGKLLQWRERDLSLTGKVLVLKTELVSTLAHLASIFPLPHRVMTKLRKIMFQFLWGSKHEKLRREIMYRPVNEGGRNVPNLGIKFRAMFITPILKVCLNIQPEPIWENRLSAITGRYAY</sequence>
<dbReference type="PROSITE" id="PS50878">
    <property type="entry name" value="RT_POL"/>
    <property type="match status" value="1"/>
</dbReference>
<evidence type="ECO:0000259" key="1">
    <source>
        <dbReference type="PROSITE" id="PS50878"/>
    </source>
</evidence>
<evidence type="ECO:0000313" key="3">
    <source>
        <dbReference type="Proteomes" id="UP000261480"/>
    </source>
</evidence>
<dbReference type="Proteomes" id="UP000261480">
    <property type="component" value="Unplaced"/>
</dbReference>
<feature type="domain" description="Reverse transcriptase" evidence="1">
    <location>
        <begin position="1"/>
        <end position="115"/>
    </location>
</feature>
<name>A0A3B3YRK6_9TELE</name>